<comment type="caution">
    <text evidence="5">The sequence shown here is derived from an EMBL/GenBank/DDBJ whole genome shotgun (WGS) entry which is preliminary data.</text>
</comment>
<feature type="compositionally biased region" description="Polar residues" evidence="3">
    <location>
        <begin position="54"/>
        <end position="64"/>
    </location>
</feature>
<proteinExistence type="inferred from homology"/>
<dbReference type="GO" id="GO:0006508">
    <property type="term" value="P:proteolysis"/>
    <property type="evidence" value="ECO:0007669"/>
    <property type="project" value="InterPro"/>
</dbReference>
<feature type="domain" description="Peptidase M28" evidence="4">
    <location>
        <begin position="174"/>
        <end position="288"/>
    </location>
</feature>
<evidence type="ECO:0000256" key="1">
    <source>
        <dbReference type="ARBA" id="ARBA00001947"/>
    </source>
</evidence>
<dbReference type="PANTHER" id="PTHR12147:SF26">
    <property type="entry name" value="PEPTIDASE M28 DOMAIN-CONTAINING PROTEIN"/>
    <property type="match status" value="1"/>
</dbReference>
<dbReference type="Gene3D" id="3.40.630.10">
    <property type="entry name" value="Zn peptidases"/>
    <property type="match status" value="1"/>
</dbReference>
<name>A0A9J6D8P2_RHIMP</name>
<dbReference type="InterPro" id="IPR045175">
    <property type="entry name" value="M28_fam"/>
</dbReference>
<reference evidence="5" key="1">
    <citation type="journal article" date="2020" name="Cell">
        <title>Large-Scale Comparative Analyses of Tick Genomes Elucidate Their Genetic Diversity and Vector Capacities.</title>
        <authorList>
            <consortium name="Tick Genome and Microbiome Consortium (TIGMIC)"/>
            <person name="Jia N."/>
            <person name="Wang J."/>
            <person name="Shi W."/>
            <person name="Du L."/>
            <person name="Sun Y."/>
            <person name="Zhan W."/>
            <person name="Jiang J.F."/>
            <person name="Wang Q."/>
            <person name="Zhang B."/>
            <person name="Ji P."/>
            <person name="Bell-Sakyi L."/>
            <person name="Cui X.M."/>
            <person name="Yuan T.T."/>
            <person name="Jiang B.G."/>
            <person name="Yang W.F."/>
            <person name="Lam T.T."/>
            <person name="Chang Q.C."/>
            <person name="Ding S.J."/>
            <person name="Wang X.J."/>
            <person name="Zhu J.G."/>
            <person name="Ruan X.D."/>
            <person name="Zhao L."/>
            <person name="Wei J.T."/>
            <person name="Ye R.Z."/>
            <person name="Que T.C."/>
            <person name="Du C.H."/>
            <person name="Zhou Y.H."/>
            <person name="Cheng J.X."/>
            <person name="Dai P.F."/>
            <person name="Guo W.B."/>
            <person name="Han X.H."/>
            <person name="Huang E.J."/>
            <person name="Li L.F."/>
            <person name="Wei W."/>
            <person name="Gao Y.C."/>
            <person name="Liu J.Z."/>
            <person name="Shao H.Z."/>
            <person name="Wang X."/>
            <person name="Wang C.C."/>
            <person name="Yang T.C."/>
            <person name="Huo Q.B."/>
            <person name="Li W."/>
            <person name="Chen H.Y."/>
            <person name="Chen S.E."/>
            <person name="Zhou L.G."/>
            <person name="Ni X.B."/>
            <person name="Tian J.H."/>
            <person name="Sheng Y."/>
            <person name="Liu T."/>
            <person name="Pan Y.S."/>
            <person name="Xia L.Y."/>
            <person name="Li J."/>
            <person name="Zhao F."/>
            <person name="Cao W.C."/>
        </authorList>
    </citation>
    <scope>NUCLEOTIDE SEQUENCE</scope>
    <source>
        <strain evidence="5">Rmic-2018</strain>
    </source>
</reference>
<evidence type="ECO:0000256" key="3">
    <source>
        <dbReference type="SAM" id="MobiDB-lite"/>
    </source>
</evidence>
<dbReference type="SUPFAM" id="SSF53187">
    <property type="entry name" value="Zn-dependent exopeptidases"/>
    <property type="match status" value="1"/>
</dbReference>
<dbReference type="EMBL" id="JABSTU010000010">
    <property type="protein sequence ID" value="KAH8018383.1"/>
    <property type="molecule type" value="Genomic_DNA"/>
</dbReference>
<protein>
    <recommendedName>
        <fullName evidence="4">Peptidase M28 domain-containing protein</fullName>
    </recommendedName>
</protein>
<gene>
    <name evidence="5" type="ORF">HPB51_003955</name>
</gene>
<sequence>MPKRSVASPIVHSVEPAWPRHRPWSITQARSGRRPSAPFRTTVVLTDEEYFTSVHPSESQNSPENTDHKPFFDGYPYGRSREPDQAETEESRTSDRDESVRTEPLTSSVEVLRDHLGGFLSDMRNDLDLHLKEIARVRIFNEFFGYGLETHYQNFTGELYKDVMDKSQTASGVNIIGVLPGKRRRTPEDQLIVLGAHYDTFKRTKGVNDNGSGVAALLEAARVLTAHQCDLNYTVIFVALDMEEIGCVGSYYFVHDFLISNELLRDRSKFQGAIIMDTILHYNDTMYSQDIPVDFQDASPMVVNAIMADSFRGNFLASMSRWRMDERLAMTFSRA</sequence>
<comment type="cofactor">
    <cofactor evidence="1">
        <name>Zn(2+)</name>
        <dbReference type="ChEBI" id="CHEBI:29105"/>
    </cofactor>
</comment>
<evidence type="ECO:0000313" key="5">
    <source>
        <dbReference type="EMBL" id="KAH8018383.1"/>
    </source>
</evidence>
<dbReference type="PANTHER" id="PTHR12147">
    <property type="entry name" value="METALLOPEPTIDASE M28 FAMILY MEMBER"/>
    <property type="match status" value="1"/>
</dbReference>
<feature type="compositionally biased region" description="Basic and acidic residues" evidence="3">
    <location>
        <begin position="79"/>
        <end position="101"/>
    </location>
</feature>
<keyword evidence="6" id="KW-1185">Reference proteome</keyword>
<dbReference type="GO" id="GO:0008235">
    <property type="term" value="F:metalloexopeptidase activity"/>
    <property type="evidence" value="ECO:0007669"/>
    <property type="project" value="InterPro"/>
</dbReference>
<organism evidence="5 6">
    <name type="scientific">Rhipicephalus microplus</name>
    <name type="common">Cattle tick</name>
    <name type="synonym">Boophilus microplus</name>
    <dbReference type="NCBI Taxonomy" id="6941"/>
    <lineage>
        <taxon>Eukaryota</taxon>
        <taxon>Metazoa</taxon>
        <taxon>Ecdysozoa</taxon>
        <taxon>Arthropoda</taxon>
        <taxon>Chelicerata</taxon>
        <taxon>Arachnida</taxon>
        <taxon>Acari</taxon>
        <taxon>Parasitiformes</taxon>
        <taxon>Ixodida</taxon>
        <taxon>Ixodoidea</taxon>
        <taxon>Ixodidae</taxon>
        <taxon>Rhipicephalinae</taxon>
        <taxon>Rhipicephalus</taxon>
        <taxon>Boophilus</taxon>
    </lineage>
</organism>
<dbReference type="Pfam" id="PF04389">
    <property type="entry name" value="Peptidase_M28"/>
    <property type="match status" value="1"/>
</dbReference>
<evidence type="ECO:0000256" key="2">
    <source>
        <dbReference type="ARBA" id="ARBA00005634"/>
    </source>
</evidence>
<evidence type="ECO:0000259" key="4">
    <source>
        <dbReference type="Pfam" id="PF04389"/>
    </source>
</evidence>
<reference evidence="5" key="2">
    <citation type="submission" date="2021-09" db="EMBL/GenBank/DDBJ databases">
        <authorList>
            <person name="Jia N."/>
            <person name="Wang J."/>
            <person name="Shi W."/>
            <person name="Du L."/>
            <person name="Sun Y."/>
            <person name="Zhan W."/>
            <person name="Jiang J."/>
            <person name="Wang Q."/>
            <person name="Zhang B."/>
            <person name="Ji P."/>
            <person name="Sakyi L.B."/>
            <person name="Cui X."/>
            <person name="Yuan T."/>
            <person name="Jiang B."/>
            <person name="Yang W."/>
            <person name="Lam T.T.-Y."/>
            <person name="Chang Q."/>
            <person name="Ding S."/>
            <person name="Wang X."/>
            <person name="Zhu J."/>
            <person name="Ruan X."/>
            <person name="Zhao L."/>
            <person name="Wei J."/>
            <person name="Que T."/>
            <person name="Du C."/>
            <person name="Cheng J."/>
            <person name="Dai P."/>
            <person name="Han X."/>
            <person name="Huang E."/>
            <person name="Gao Y."/>
            <person name="Liu J."/>
            <person name="Shao H."/>
            <person name="Ye R."/>
            <person name="Li L."/>
            <person name="Wei W."/>
            <person name="Wang X."/>
            <person name="Wang C."/>
            <person name="Huo Q."/>
            <person name="Li W."/>
            <person name="Guo W."/>
            <person name="Chen H."/>
            <person name="Chen S."/>
            <person name="Zhou L."/>
            <person name="Zhou L."/>
            <person name="Ni X."/>
            <person name="Tian J."/>
            <person name="Zhou Y."/>
            <person name="Sheng Y."/>
            <person name="Liu T."/>
            <person name="Pan Y."/>
            <person name="Xia L."/>
            <person name="Li J."/>
            <person name="Zhao F."/>
            <person name="Cao W."/>
        </authorList>
    </citation>
    <scope>NUCLEOTIDE SEQUENCE</scope>
    <source>
        <strain evidence="5">Rmic-2018</strain>
        <tissue evidence="5">Larvae</tissue>
    </source>
</reference>
<comment type="similarity">
    <text evidence="2">Belongs to the peptidase M28 family. M28B subfamily.</text>
</comment>
<feature type="region of interest" description="Disordered" evidence="3">
    <location>
        <begin position="1"/>
        <end position="106"/>
    </location>
</feature>
<dbReference type="Proteomes" id="UP000821866">
    <property type="component" value="Chromosome 8"/>
</dbReference>
<dbReference type="AlphaFoldDB" id="A0A9J6D8P2"/>
<accession>A0A9J6D8P2</accession>
<dbReference type="InterPro" id="IPR007484">
    <property type="entry name" value="Peptidase_M28"/>
</dbReference>
<evidence type="ECO:0000313" key="6">
    <source>
        <dbReference type="Proteomes" id="UP000821866"/>
    </source>
</evidence>